<dbReference type="EMBL" id="BSXU01000532">
    <property type="protein sequence ID" value="GMG21022.1"/>
    <property type="molecule type" value="Genomic_DNA"/>
</dbReference>
<dbReference type="PANTHER" id="PTHR43296">
    <property type="entry name" value="PEROXISOMAL 2,4-DIENOYL-COA REDUCTASE"/>
    <property type="match status" value="1"/>
</dbReference>
<dbReference type="SUPFAM" id="SSF51735">
    <property type="entry name" value="NAD(P)-binding Rossmann-fold domains"/>
    <property type="match status" value="1"/>
</dbReference>
<protein>
    <recommendedName>
        <fullName evidence="3">2,4-dienoyl-CoA reductase [(3E)-enoyl-CoA-producing]</fullName>
        <ecNumber evidence="3">1.3.1.124</ecNumber>
    </recommendedName>
</protein>
<comment type="catalytic activity">
    <reaction evidence="5">
        <text>a (2E,4Z)-dienoyl-CoA + NADPH + H(+) = a 4,5-saturated-(3E)-enoyl-CoA + NADP(+)</text>
        <dbReference type="Rhea" id="RHEA:61892"/>
        <dbReference type="ChEBI" id="CHEBI:15378"/>
        <dbReference type="ChEBI" id="CHEBI:57783"/>
        <dbReference type="ChEBI" id="CHEBI:58349"/>
        <dbReference type="ChEBI" id="CHEBI:85099"/>
        <dbReference type="ChEBI" id="CHEBI:85493"/>
        <dbReference type="EC" id="1.3.1.124"/>
    </reaction>
</comment>
<dbReference type="PRINTS" id="PR00081">
    <property type="entry name" value="GDHRDH"/>
</dbReference>
<keyword evidence="7" id="KW-1185">Reference proteome</keyword>
<sequence>MRNEAPKNIWNLNLFKGKVCFITGGSGTICSKQAEELVKLGCSVSIIGRNEQKVLETVKRLTLLSGESTTIEEKIKVIGIPNIDVRDPSSLHKAVSTTVDKLGRIDFVIAGAAGNFISDFNHMSTNAFKSVVDIDLLGTFNTVKACYDQLVLNKGSVIFVSATLHYYGVPFQCHVGAAKAGVDALCRSLAVELGTVGIRVNAIAPGAIDGTEGFARLAVGDGKTGGKSPIERFTEKIPLQRLGSVMDIANATIFLFSDAASYITGTVMIVDGGFWHMGNFNSYPLYPDVLKNRLLEKKKPLKPKI</sequence>
<evidence type="ECO:0000256" key="4">
    <source>
        <dbReference type="ARBA" id="ARBA00048009"/>
    </source>
</evidence>
<proteinExistence type="predicted"/>
<dbReference type="InterPro" id="IPR002347">
    <property type="entry name" value="SDR_fam"/>
</dbReference>
<keyword evidence="1" id="KW-0521">NADP</keyword>
<dbReference type="GO" id="GO:0008670">
    <property type="term" value="F:2,4-dienoyl-CoA reductase (NADPH) activity"/>
    <property type="evidence" value="ECO:0007669"/>
    <property type="project" value="InterPro"/>
</dbReference>
<accession>A0A9W7DHP5</accession>
<organism evidence="6 7">
    <name type="scientific">Ambrosiozyma monospora</name>
    <name type="common">Yeast</name>
    <name type="synonym">Endomycopsis monosporus</name>
    <dbReference type="NCBI Taxonomy" id="43982"/>
    <lineage>
        <taxon>Eukaryota</taxon>
        <taxon>Fungi</taxon>
        <taxon>Dikarya</taxon>
        <taxon>Ascomycota</taxon>
        <taxon>Saccharomycotina</taxon>
        <taxon>Pichiomycetes</taxon>
        <taxon>Pichiales</taxon>
        <taxon>Pichiaceae</taxon>
        <taxon>Ambrosiozyma</taxon>
    </lineage>
</organism>
<evidence type="ECO:0000313" key="6">
    <source>
        <dbReference type="EMBL" id="GMG21022.1"/>
    </source>
</evidence>
<dbReference type="OrthoDB" id="2136131at2759"/>
<dbReference type="AlphaFoldDB" id="A0A9W7DHP5"/>
<evidence type="ECO:0000313" key="7">
    <source>
        <dbReference type="Proteomes" id="UP001165063"/>
    </source>
</evidence>
<dbReference type="CDD" id="cd05369">
    <property type="entry name" value="TER_DECR_SDR_a"/>
    <property type="match status" value="1"/>
</dbReference>
<keyword evidence="2" id="KW-0560">Oxidoreductase</keyword>
<dbReference type="EC" id="1.3.1.124" evidence="3"/>
<name>A0A9W7DHP5_AMBMO</name>
<dbReference type="InterPro" id="IPR045017">
    <property type="entry name" value="DECR2-like"/>
</dbReference>
<dbReference type="PANTHER" id="PTHR43296:SF2">
    <property type="entry name" value="PEROXISOMAL 2,4-DIENOYL-COA REDUCTASE [(3E)-ENOYL-COA-PRODUCING]"/>
    <property type="match status" value="1"/>
</dbReference>
<dbReference type="GO" id="GO:0009062">
    <property type="term" value="P:fatty acid catabolic process"/>
    <property type="evidence" value="ECO:0007669"/>
    <property type="project" value="InterPro"/>
</dbReference>
<comment type="caution">
    <text evidence="6">The sequence shown here is derived from an EMBL/GenBank/DDBJ whole genome shotgun (WGS) entry which is preliminary data.</text>
</comment>
<dbReference type="Gene3D" id="3.40.50.720">
    <property type="entry name" value="NAD(P)-binding Rossmann-like Domain"/>
    <property type="match status" value="1"/>
</dbReference>
<dbReference type="Pfam" id="PF13561">
    <property type="entry name" value="adh_short_C2"/>
    <property type="match status" value="1"/>
</dbReference>
<dbReference type="InterPro" id="IPR036291">
    <property type="entry name" value="NAD(P)-bd_dom_sf"/>
</dbReference>
<dbReference type="GO" id="GO:0005777">
    <property type="term" value="C:peroxisome"/>
    <property type="evidence" value="ECO:0007669"/>
    <property type="project" value="TreeGrafter"/>
</dbReference>
<gene>
    <name evidence="6" type="ORF">Amon01_000166600</name>
</gene>
<comment type="catalytic activity">
    <reaction evidence="4">
        <text>a (2E,4E)-dienoyl-CoA + NADPH + H(+) = a 4,5-saturated-(3E)-enoyl-CoA + NADP(+)</text>
        <dbReference type="Rhea" id="RHEA:45912"/>
        <dbReference type="ChEBI" id="CHEBI:15378"/>
        <dbReference type="ChEBI" id="CHEBI:57783"/>
        <dbReference type="ChEBI" id="CHEBI:58349"/>
        <dbReference type="ChEBI" id="CHEBI:85101"/>
        <dbReference type="ChEBI" id="CHEBI:85493"/>
        <dbReference type="EC" id="1.3.1.124"/>
    </reaction>
</comment>
<evidence type="ECO:0000256" key="5">
    <source>
        <dbReference type="ARBA" id="ARBA00048340"/>
    </source>
</evidence>
<evidence type="ECO:0000256" key="2">
    <source>
        <dbReference type="ARBA" id="ARBA00023002"/>
    </source>
</evidence>
<evidence type="ECO:0000256" key="1">
    <source>
        <dbReference type="ARBA" id="ARBA00022857"/>
    </source>
</evidence>
<reference evidence="6" key="1">
    <citation type="submission" date="2023-04" db="EMBL/GenBank/DDBJ databases">
        <title>Ambrosiozyma monospora NBRC 1965.</title>
        <authorList>
            <person name="Ichikawa N."/>
            <person name="Sato H."/>
            <person name="Tonouchi N."/>
        </authorList>
    </citation>
    <scope>NUCLEOTIDE SEQUENCE</scope>
    <source>
        <strain evidence="6">NBRC 1965</strain>
    </source>
</reference>
<evidence type="ECO:0000256" key="3">
    <source>
        <dbReference type="ARBA" id="ARBA00026117"/>
    </source>
</evidence>
<dbReference type="Proteomes" id="UP001165063">
    <property type="component" value="Unassembled WGS sequence"/>
</dbReference>